<dbReference type="AlphaFoldDB" id="A0A4Z2IDZ4"/>
<sequence length="59" mass="6441">MVTADPVILTRLSHSLHLVLTSFSPASDHLIYFIISPCLLERGEQLICAAGVMMDGAER</sequence>
<organism evidence="1 2">
    <name type="scientific">Liparis tanakae</name>
    <name type="common">Tanaka's snailfish</name>
    <dbReference type="NCBI Taxonomy" id="230148"/>
    <lineage>
        <taxon>Eukaryota</taxon>
        <taxon>Metazoa</taxon>
        <taxon>Chordata</taxon>
        <taxon>Craniata</taxon>
        <taxon>Vertebrata</taxon>
        <taxon>Euteleostomi</taxon>
        <taxon>Actinopterygii</taxon>
        <taxon>Neopterygii</taxon>
        <taxon>Teleostei</taxon>
        <taxon>Neoteleostei</taxon>
        <taxon>Acanthomorphata</taxon>
        <taxon>Eupercaria</taxon>
        <taxon>Perciformes</taxon>
        <taxon>Cottioidei</taxon>
        <taxon>Cottales</taxon>
        <taxon>Liparidae</taxon>
        <taxon>Liparis</taxon>
    </lineage>
</organism>
<protein>
    <submittedName>
        <fullName evidence="1">Uncharacterized protein</fullName>
    </submittedName>
</protein>
<accession>A0A4Z2IDZ4</accession>
<dbReference type="Proteomes" id="UP000314294">
    <property type="component" value="Unassembled WGS sequence"/>
</dbReference>
<proteinExistence type="predicted"/>
<evidence type="ECO:0000313" key="1">
    <source>
        <dbReference type="EMBL" id="TNN75634.1"/>
    </source>
</evidence>
<reference evidence="1 2" key="1">
    <citation type="submission" date="2019-03" db="EMBL/GenBank/DDBJ databases">
        <title>First draft genome of Liparis tanakae, snailfish: a comprehensive survey of snailfish specific genes.</title>
        <authorList>
            <person name="Kim W."/>
            <person name="Song I."/>
            <person name="Jeong J.-H."/>
            <person name="Kim D."/>
            <person name="Kim S."/>
            <person name="Ryu S."/>
            <person name="Song J.Y."/>
            <person name="Lee S.K."/>
        </authorList>
    </citation>
    <scope>NUCLEOTIDE SEQUENCE [LARGE SCALE GENOMIC DNA]</scope>
    <source>
        <tissue evidence="1">Muscle</tissue>
    </source>
</reference>
<gene>
    <name evidence="1" type="ORF">EYF80_014184</name>
</gene>
<keyword evidence="2" id="KW-1185">Reference proteome</keyword>
<name>A0A4Z2IDZ4_9TELE</name>
<evidence type="ECO:0000313" key="2">
    <source>
        <dbReference type="Proteomes" id="UP000314294"/>
    </source>
</evidence>
<comment type="caution">
    <text evidence="1">The sequence shown here is derived from an EMBL/GenBank/DDBJ whole genome shotgun (WGS) entry which is preliminary data.</text>
</comment>
<dbReference type="EMBL" id="SRLO01000101">
    <property type="protein sequence ID" value="TNN75634.1"/>
    <property type="molecule type" value="Genomic_DNA"/>
</dbReference>